<evidence type="ECO:0000256" key="5">
    <source>
        <dbReference type="PIRNR" id="PIRNR000239"/>
    </source>
</evidence>
<evidence type="ECO:0000256" key="4">
    <source>
        <dbReference type="ARBA" id="ARBA00023284"/>
    </source>
</evidence>
<evidence type="ECO:0000259" key="6">
    <source>
        <dbReference type="PROSITE" id="PS51352"/>
    </source>
</evidence>
<dbReference type="GO" id="GO:0045454">
    <property type="term" value="P:cell redox homeostasis"/>
    <property type="evidence" value="ECO:0007669"/>
    <property type="project" value="TreeGrafter"/>
</dbReference>
<feature type="domain" description="Thioredoxin" evidence="6">
    <location>
        <begin position="9"/>
        <end position="171"/>
    </location>
</feature>
<sequence length="227" mass="25518">MAPGVPKELQIGAKLPNLIGQTQVGVVRVHDYMDGAWGVICTFPQTHHPVWMTELGMLQKLKDQFDARNCRVLALNIDSLKRQEAFLQDVNETQEVKLSFPVMADESGELSRALGLIPASAPKHAADLHRLPFSCTIVLDIDLTVRFLSYYPITVGRNLYEVLRALDAFQLATFNQIVTPTNWKISEDVFIEPDVKSDAAKKLFPQGFHEIKPYFRITASPAINEEK</sequence>
<keyword evidence="8" id="KW-1185">Reference proteome</keyword>
<organism evidence="7 8">
    <name type="scientific">Pythium oligandrum</name>
    <name type="common">Mycoparasitic fungus</name>
    <dbReference type="NCBI Taxonomy" id="41045"/>
    <lineage>
        <taxon>Eukaryota</taxon>
        <taxon>Sar</taxon>
        <taxon>Stramenopiles</taxon>
        <taxon>Oomycota</taxon>
        <taxon>Peronosporomycetes</taxon>
        <taxon>Pythiales</taxon>
        <taxon>Pythiaceae</taxon>
        <taxon>Pythium</taxon>
    </lineage>
</organism>
<keyword evidence="2 5" id="KW-0049">Antioxidant</keyword>
<accession>A0A8K1C4E0</accession>
<protein>
    <recommendedName>
        <fullName evidence="6">Thioredoxin domain-containing protein</fullName>
    </recommendedName>
</protein>
<dbReference type="InterPro" id="IPR000866">
    <property type="entry name" value="AhpC/TSA"/>
</dbReference>
<dbReference type="Proteomes" id="UP000794436">
    <property type="component" value="Unassembled WGS sequence"/>
</dbReference>
<dbReference type="InterPro" id="IPR019479">
    <property type="entry name" value="Peroxiredoxin_C"/>
</dbReference>
<comment type="function">
    <text evidence="5">Thiol-specific peroxidase that catalyzes the reduction of hydrogen peroxide and organic hydroperoxides to water and alcohols, respectively.</text>
</comment>
<keyword evidence="4 5" id="KW-0676">Redox-active center</keyword>
<comment type="caution">
    <text evidence="7">The sequence shown here is derived from an EMBL/GenBank/DDBJ whole genome shotgun (WGS) entry which is preliminary data.</text>
</comment>
<dbReference type="PROSITE" id="PS51352">
    <property type="entry name" value="THIOREDOXIN_2"/>
    <property type="match status" value="1"/>
</dbReference>
<dbReference type="GO" id="GO:0008379">
    <property type="term" value="F:thioredoxin peroxidase activity"/>
    <property type="evidence" value="ECO:0007669"/>
    <property type="project" value="TreeGrafter"/>
</dbReference>
<evidence type="ECO:0000256" key="1">
    <source>
        <dbReference type="ARBA" id="ARBA00022559"/>
    </source>
</evidence>
<dbReference type="PANTHER" id="PTHR10681:SF121">
    <property type="entry name" value="ALKYL HYDROPEROXIDE REDUCTASE C"/>
    <property type="match status" value="1"/>
</dbReference>
<evidence type="ECO:0000313" key="7">
    <source>
        <dbReference type="EMBL" id="TMW56287.1"/>
    </source>
</evidence>
<keyword evidence="1 5" id="KW-0575">Peroxidase</keyword>
<name>A0A8K1C4E0_PYTOL</name>
<dbReference type="GO" id="GO:0033554">
    <property type="term" value="P:cellular response to stress"/>
    <property type="evidence" value="ECO:0007669"/>
    <property type="project" value="TreeGrafter"/>
</dbReference>
<dbReference type="GO" id="GO:0042744">
    <property type="term" value="P:hydrogen peroxide catabolic process"/>
    <property type="evidence" value="ECO:0007669"/>
    <property type="project" value="TreeGrafter"/>
</dbReference>
<dbReference type="GO" id="GO:0005829">
    <property type="term" value="C:cytosol"/>
    <property type="evidence" value="ECO:0007669"/>
    <property type="project" value="TreeGrafter"/>
</dbReference>
<dbReference type="InterPro" id="IPR024706">
    <property type="entry name" value="Peroxiredoxin_AhpC-typ"/>
</dbReference>
<dbReference type="Pfam" id="PF10417">
    <property type="entry name" value="1-cysPrx_C"/>
    <property type="match status" value="1"/>
</dbReference>
<evidence type="ECO:0000256" key="3">
    <source>
        <dbReference type="ARBA" id="ARBA00023002"/>
    </source>
</evidence>
<dbReference type="Gene3D" id="3.30.1020.10">
    <property type="entry name" value="Antioxidant, Horf6, Chain A, domain2"/>
    <property type="match status" value="1"/>
</dbReference>
<gene>
    <name evidence="7" type="ORF">Poli38472_008935</name>
</gene>
<dbReference type="EMBL" id="SPLM01000146">
    <property type="protein sequence ID" value="TMW56287.1"/>
    <property type="molecule type" value="Genomic_DNA"/>
</dbReference>
<evidence type="ECO:0000313" key="8">
    <source>
        <dbReference type="Proteomes" id="UP000794436"/>
    </source>
</evidence>
<comment type="similarity">
    <text evidence="5">Belongs to the peroxiredoxin family.</text>
</comment>
<dbReference type="InterPro" id="IPR050217">
    <property type="entry name" value="Peroxiredoxin"/>
</dbReference>
<dbReference type="OrthoDB" id="2996783at2759"/>
<dbReference type="PIRSF" id="PIRSF000239">
    <property type="entry name" value="AHPC"/>
    <property type="match status" value="1"/>
</dbReference>
<dbReference type="PANTHER" id="PTHR10681">
    <property type="entry name" value="THIOREDOXIN PEROXIDASE"/>
    <property type="match status" value="1"/>
</dbReference>
<dbReference type="GO" id="GO:0006979">
    <property type="term" value="P:response to oxidative stress"/>
    <property type="evidence" value="ECO:0007669"/>
    <property type="project" value="TreeGrafter"/>
</dbReference>
<dbReference type="SUPFAM" id="SSF52833">
    <property type="entry name" value="Thioredoxin-like"/>
    <property type="match status" value="1"/>
</dbReference>
<dbReference type="FunFam" id="3.30.1020.10:FF:000003">
    <property type="entry name" value="Peroxiredoxin protein"/>
    <property type="match status" value="1"/>
</dbReference>
<dbReference type="InterPro" id="IPR036249">
    <property type="entry name" value="Thioredoxin-like_sf"/>
</dbReference>
<evidence type="ECO:0000256" key="2">
    <source>
        <dbReference type="ARBA" id="ARBA00022862"/>
    </source>
</evidence>
<dbReference type="AlphaFoldDB" id="A0A8K1C4E0"/>
<dbReference type="Gene3D" id="3.40.30.10">
    <property type="entry name" value="Glutaredoxin"/>
    <property type="match status" value="1"/>
</dbReference>
<keyword evidence="3 5" id="KW-0560">Oxidoreductase</keyword>
<reference evidence="7" key="1">
    <citation type="submission" date="2019-03" db="EMBL/GenBank/DDBJ databases">
        <title>Long read genome sequence of the mycoparasitic Pythium oligandrum ATCC 38472 isolated from sugarbeet rhizosphere.</title>
        <authorList>
            <person name="Gaulin E."/>
        </authorList>
    </citation>
    <scope>NUCLEOTIDE SEQUENCE</scope>
    <source>
        <strain evidence="7">ATCC 38472_TT</strain>
    </source>
</reference>
<dbReference type="InterPro" id="IPR013766">
    <property type="entry name" value="Thioredoxin_domain"/>
</dbReference>
<dbReference type="Pfam" id="PF00578">
    <property type="entry name" value="AhpC-TSA"/>
    <property type="match status" value="1"/>
</dbReference>
<proteinExistence type="inferred from homology"/>